<dbReference type="PROSITE" id="PS50011">
    <property type="entry name" value="PROTEIN_KINASE_DOM"/>
    <property type="match status" value="1"/>
</dbReference>
<keyword evidence="4" id="KW-0418">Kinase</keyword>
<dbReference type="Proteomes" id="UP000325113">
    <property type="component" value="Unassembled WGS sequence"/>
</dbReference>
<dbReference type="SUPFAM" id="SSF56112">
    <property type="entry name" value="Protein kinase-like (PK-like)"/>
    <property type="match status" value="1"/>
</dbReference>
<dbReference type="OrthoDB" id="266718at2759"/>
<dbReference type="EMBL" id="VLTO01000010">
    <property type="protein sequence ID" value="KAA0176118.1"/>
    <property type="molecule type" value="Genomic_DNA"/>
</dbReference>
<feature type="domain" description="Protein kinase" evidence="7">
    <location>
        <begin position="147"/>
        <end position="436"/>
    </location>
</feature>
<dbReference type="Proteomes" id="UP000322899">
    <property type="component" value="Unassembled WGS sequence"/>
</dbReference>
<comment type="caution">
    <text evidence="8">The sequence shown here is derived from an EMBL/GenBank/DDBJ whole genome shotgun (WGS) entry which is preliminary data.</text>
</comment>
<feature type="region of interest" description="Disordered" evidence="6">
    <location>
        <begin position="1"/>
        <end position="172"/>
    </location>
</feature>
<keyword evidence="2" id="KW-0808">Transferase</keyword>
<feature type="compositionally biased region" description="Low complexity" evidence="6">
    <location>
        <begin position="131"/>
        <end position="154"/>
    </location>
</feature>
<keyword evidence="3" id="KW-0547">Nucleotide-binding</keyword>
<dbReference type="GO" id="GO:0004674">
    <property type="term" value="F:protein serine/threonine kinase activity"/>
    <property type="evidence" value="ECO:0007669"/>
    <property type="project" value="UniProtKB-KW"/>
</dbReference>
<feature type="compositionally biased region" description="Acidic residues" evidence="6">
    <location>
        <begin position="64"/>
        <end position="73"/>
    </location>
</feature>
<dbReference type="InterPro" id="IPR011009">
    <property type="entry name" value="Kinase-like_dom_sf"/>
</dbReference>
<evidence type="ECO:0000259" key="7">
    <source>
        <dbReference type="PROSITE" id="PS50011"/>
    </source>
</evidence>
<gene>
    <name evidence="9" type="ORF">FNF27_02507</name>
    <name evidence="8" type="ORF">FNF31_00841</name>
</gene>
<dbReference type="GO" id="GO:0005524">
    <property type="term" value="F:ATP binding"/>
    <property type="evidence" value="ECO:0007669"/>
    <property type="project" value="UniProtKB-KW"/>
</dbReference>
<keyword evidence="1" id="KW-0723">Serine/threonine-protein kinase</keyword>
<dbReference type="Gene3D" id="1.10.510.10">
    <property type="entry name" value="Transferase(Phosphotransferase) domain 1"/>
    <property type="match status" value="1"/>
</dbReference>
<evidence type="ECO:0000256" key="3">
    <source>
        <dbReference type="ARBA" id="ARBA00022741"/>
    </source>
</evidence>
<evidence type="ECO:0000313" key="11">
    <source>
        <dbReference type="Proteomes" id="UP000325113"/>
    </source>
</evidence>
<organism evidence="8 11">
    <name type="scientific">Cafeteria roenbergensis</name>
    <name type="common">Marine flagellate</name>
    <dbReference type="NCBI Taxonomy" id="33653"/>
    <lineage>
        <taxon>Eukaryota</taxon>
        <taxon>Sar</taxon>
        <taxon>Stramenopiles</taxon>
        <taxon>Bigyra</taxon>
        <taxon>Opalozoa</taxon>
        <taxon>Bicosoecida</taxon>
        <taxon>Cafeteriaceae</taxon>
        <taxon>Cafeteria</taxon>
    </lineage>
</organism>
<evidence type="ECO:0000256" key="4">
    <source>
        <dbReference type="ARBA" id="ARBA00022777"/>
    </source>
</evidence>
<evidence type="ECO:0000256" key="5">
    <source>
        <dbReference type="ARBA" id="ARBA00022840"/>
    </source>
</evidence>
<evidence type="ECO:0000256" key="1">
    <source>
        <dbReference type="ARBA" id="ARBA00022527"/>
    </source>
</evidence>
<proteinExistence type="predicted"/>
<protein>
    <recommendedName>
        <fullName evidence="7">Protein kinase domain-containing protein</fullName>
    </recommendedName>
</protein>
<dbReference type="PANTHER" id="PTHR11584">
    <property type="entry name" value="SERINE/THREONINE PROTEIN KINASE"/>
    <property type="match status" value="1"/>
</dbReference>
<feature type="compositionally biased region" description="Low complexity" evidence="6">
    <location>
        <begin position="162"/>
        <end position="172"/>
    </location>
</feature>
<dbReference type="SMART" id="SM00220">
    <property type="entry name" value="S_TKc"/>
    <property type="match status" value="1"/>
</dbReference>
<sequence>MVSHRERRGAGGKLGKGPALPASVAEEADEGEEELLARAARGHRVASDGSGGGAMLVLGGRNEYDEEEEEAEEGGAVVVVDDVSDDILVTGSAPMPESDSDARPTTPLSDGSEGGNDDSFRLNRRRRLRQQEQAGGAAPKQQQAAVVGPPALAGEGRRAGVRGRAGPAGGATAATLARRRLLQRGGGSAAAADNVDGEDTSDESLLSLMREARVAASLVHRHVVRQRGARVREDGRALFLGMDLVAGGSLRQLVREFGSVDDGLAASYAKQILLGLAYLHGRGVIHRDLKPANILATRSGTLKLADFGAARQLMNLGGTAQLELEASLKQMRGTVPYMSPQVVCEQGAGPADDVWALGGCVLFMLTGRDPWHEAVAAGPSDPGVAVALAYHIAKAPAGPALPEGLSEGALKFLGRCFDRDAKQRPSAATLLLDPWLPADPPSC</sequence>
<evidence type="ECO:0000313" key="10">
    <source>
        <dbReference type="Proteomes" id="UP000322899"/>
    </source>
</evidence>
<evidence type="ECO:0000313" key="9">
    <source>
        <dbReference type="EMBL" id="KAA0176118.1"/>
    </source>
</evidence>
<evidence type="ECO:0000256" key="6">
    <source>
        <dbReference type="SAM" id="MobiDB-lite"/>
    </source>
</evidence>
<keyword evidence="5" id="KW-0067">ATP-binding</keyword>
<name>A0A5A8DU70_CAFRO</name>
<dbReference type="EMBL" id="VLTM01000005">
    <property type="protein sequence ID" value="KAA0167400.1"/>
    <property type="molecule type" value="Genomic_DNA"/>
</dbReference>
<dbReference type="AlphaFoldDB" id="A0A5A8DU70"/>
<dbReference type="PANTHER" id="PTHR11584:SF369">
    <property type="entry name" value="MITOGEN-ACTIVATED PROTEIN KINASE KINASE KINASE 19-RELATED"/>
    <property type="match status" value="1"/>
</dbReference>
<evidence type="ECO:0000313" key="8">
    <source>
        <dbReference type="EMBL" id="KAA0167400.1"/>
    </source>
</evidence>
<evidence type="ECO:0000256" key="2">
    <source>
        <dbReference type="ARBA" id="ARBA00022679"/>
    </source>
</evidence>
<accession>A0A5A8DU70</accession>
<reference evidence="10 11" key="1">
    <citation type="submission" date="2019-07" db="EMBL/GenBank/DDBJ databases">
        <title>Genomes of Cafeteria roenbergensis.</title>
        <authorList>
            <person name="Fischer M.G."/>
            <person name="Hackl T."/>
            <person name="Roman M."/>
        </authorList>
    </citation>
    <scope>NUCLEOTIDE SEQUENCE [LARGE SCALE GENOMIC DNA]</scope>
    <source>
        <strain evidence="8 11">Cflag</strain>
        <strain evidence="9 10">E4-10P</strain>
    </source>
</reference>
<dbReference type="Pfam" id="PF00069">
    <property type="entry name" value="Pkinase"/>
    <property type="match status" value="1"/>
</dbReference>
<dbReference type="InterPro" id="IPR000719">
    <property type="entry name" value="Prot_kinase_dom"/>
</dbReference>